<protein>
    <submittedName>
        <fullName evidence="1">Uncharacterized protein</fullName>
    </submittedName>
</protein>
<dbReference type="InParanoid" id="A0A1B7MXF8"/>
<dbReference type="Proteomes" id="UP000092154">
    <property type="component" value="Unassembled WGS sequence"/>
</dbReference>
<sequence length="90" mass="10004">KNRCFNTSLKVGVVSAFSYPSSTVNTIYWRWFGDTQNNCFHNASDGTFTTAKTLVPGCLDLCDTLTCLANLGIIWILTEKDSTHDELHSP</sequence>
<dbReference type="EMBL" id="KV448362">
    <property type="protein sequence ID" value="OAX37272.1"/>
    <property type="molecule type" value="Genomic_DNA"/>
</dbReference>
<accession>A0A1B7MXF8</accession>
<dbReference type="AlphaFoldDB" id="A0A1B7MXF8"/>
<name>A0A1B7MXF8_9AGAM</name>
<gene>
    <name evidence="1" type="ORF">K503DRAFT_244810</name>
</gene>
<evidence type="ECO:0000313" key="1">
    <source>
        <dbReference type="EMBL" id="OAX37272.1"/>
    </source>
</evidence>
<feature type="non-terminal residue" evidence="1">
    <location>
        <position position="1"/>
    </location>
</feature>
<proteinExistence type="predicted"/>
<reference evidence="1 2" key="1">
    <citation type="submission" date="2016-06" db="EMBL/GenBank/DDBJ databases">
        <title>Comparative genomics of the ectomycorrhizal sister species Rhizopogon vinicolor and Rhizopogon vesiculosus (Basidiomycota: Boletales) reveals a divergence of the mating type B locus.</title>
        <authorList>
            <consortium name="DOE Joint Genome Institute"/>
            <person name="Mujic A.B."/>
            <person name="Kuo A."/>
            <person name="Tritt A."/>
            <person name="Lipzen A."/>
            <person name="Chen C."/>
            <person name="Johnson J."/>
            <person name="Sharma A."/>
            <person name="Barry K."/>
            <person name="Grigoriev I.V."/>
            <person name="Spatafora J.W."/>
        </authorList>
    </citation>
    <scope>NUCLEOTIDE SEQUENCE [LARGE SCALE GENOMIC DNA]</scope>
    <source>
        <strain evidence="1 2">AM-OR11-026</strain>
    </source>
</reference>
<evidence type="ECO:0000313" key="2">
    <source>
        <dbReference type="Proteomes" id="UP000092154"/>
    </source>
</evidence>
<organism evidence="1 2">
    <name type="scientific">Rhizopogon vinicolor AM-OR11-026</name>
    <dbReference type="NCBI Taxonomy" id="1314800"/>
    <lineage>
        <taxon>Eukaryota</taxon>
        <taxon>Fungi</taxon>
        <taxon>Dikarya</taxon>
        <taxon>Basidiomycota</taxon>
        <taxon>Agaricomycotina</taxon>
        <taxon>Agaricomycetes</taxon>
        <taxon>Agaricomycetidae</taxon>
        <taxon>Boletales</taxon>
        <taxon>Suillineae</taxon>
        <taxon>Rhizopogonaceae</taxon>
        <taxon>Rhizopogon</taxon>
    </lineage>
</organism>
<keyword evidence="2" id="KW-1185">Reference proteome</keyword>